<feature type="compositionally biased region" description="Low complexity" evidence="1">
    <location>
        <begin position="102"/>
        <end position="113"/>
    </location>
</feature>
<keyword evidence="2" id="KW-1133">Transmembrane helix</keyword>
<accession>A0A1X1ZMQ5</accession>
<feature type="transmembrane region" description="Helical" evidence="2">
    <location>
        <begin position="70"/>
        <end position="93"/>
    </location>
</feature>
<protein>
    <recommendedName>
        <fullName evidence="3">DUF732 domain-containing protein</fullName>
    </recommendedName>
</protein>
<sequence>MRDREAIDAELRRIAAARRSIRERGGQPSYGQADALLDERLGHLPAPESAAGKNTAVATPRRRGRALLRFGPLALLPLSLLAVVAALVVTITWRHFEPAAQPTVVPPSTASPSPAAPKPPAPPVDVVDVAFVAALKHDGVPVPSQEYVAGHGHAVCEFLTRQTDFADAVRFVQQSTIWDADQSANFTAGAIVSYCPQYETTAARPAGQPPGYESTLSDLQNVQGDLQRIEGELQDIRDRLPGALGHQ</sequence>
<dbReference type="InterPro" id="IPR007969">
    <property type="entry name" value="DUF732"/>
</dbReference>
<dbReference type="OrthoDB" id="4734457at2"/>
<organism evidence="4 5">
    <name type="scientific">Mycobacterium palustre</name>
    <dbReference type="NCBI Taxonomy" id="153971"/>
    <lineage>
        <taxon>Bacteria</taxon>
        <taxon>Bacillati</taxon>
        <taxon>Actinomycetota</taxon>
        <taxon>Actinomycetes</taxon>
        <taxon>Mycobacteriales</taxon>
        <taxon>Mycobacteriaceae</taxon>
        <taxon>Mycobacterium</taxon>
        <taxon>Mycobacterium simiae complex</taxon>
    </lineage>
</organism>
<dbReference type="EMBL" id="LQPJ01000101">
    <property type="protein sequence ID" value="ORW24592.1"/>
    <property type="molecule type" value="Genomic_DNA"/>
</dbReference>
<dbReference type="AlphaFoldDB" id="A0A1X1ZMQ5"/>
<reference evidence="4 5" key="1">
    <citation type="submission" date="2016-01" db="EMBL/GenBank/DDBJ databases">
        <title>The new phylogeny of the genus Mycobacterium.</title>
        <authorList>
            <person name="Tarcisio F."/>
            <person name="Conor M."/>
            <person name="Antonella G."/>
            <person name="Elisabetta G."/>
            <person name="Giulia F.S."/>
            <person name="Sara T."/>
            <person name="Anna F."/>
            <person name="Clotilde B."/>
            <person name="Roberto B."/>
            <person name="Veronica D.S."/>
            <person name="Fabio R."/>
            <person name="Monica P."/>
            <person name="Olivier J."/>
            <person name="Enrico T."/>
            <person name="Nicola S."/>
        </authorList>
    </citation>
    <scope>NUCLEOTIDE SEQUENCE [LARGE SCALE GENOMIC DNA]</scope>
    <source>
        <strain evidence="4 5">DSM 44572</strain>
    </source>
</reference>
<keyword evidence="5" id="KW-1185">Reference proteome</keyword>
<comment type="caution">
    <text evidence="4">The sequence shown here is derived from an EMBL/GenBank/DDBJ whole genome shotgun (WGS) entry which is preliminary data.</text>
</comment>
<proteinExistence type="predicted"/>
<evidence type="ECO:0000313" key="4">
    <source>
        <dbReference type="EMBL" id="ORW24592.1"/>
    </source>
</evidence>
<evidence type="ECO:0000256" key="1">
    <source>
        <dbReference type="SAM" id="MobiDB-lite"/>
    </source>
</evidence>
<dbReference type="RefSeq" id="WP_085078530.1">
    <property type="nucleotide sequence ID" value="NZ_JACKRZ010000306.1"/>
</dbReference>
<dbReference type="STRING" id="153971.AWC19_08775"/>
<dbReference type="Proteomes" id="UP000193529">
    <property type="component" value="Unassembled WGS sequence"/>
</dbReference>
<keyword evidence="2" id="KW-0472">Membrane</keyword>
<evidence type="ECO:0000256" key="2">
    <source>
        <dbReference type="SAM" id="Phobius"/>
    </source>
</evidence>
<feature type="region of interest" description="Disordered" evidence="1">
    <location>
        <begin position="101"/>
        <end position="121"/>
    </location>
</feature>
<evidence type="ECO:0000313" key="5">
    <source>
        <dbReference type="Proteomes" id="UP000193529"/>
    </source>
</evidence>
<dbReference type="Pfam" id="PF05305">
    <property type="entry name" value="DUF732"/>
    <property type="match status" value="1"/>
</dbReference>
<evidence type="ECO:0000259" key="3">
    <source>
        <dbReference type="Pfam" id="PF05305"/>
    </source>
</evidence>
<feature type="domain" description="DUF732" evidence="3">
    <location>
        <begin position="128"/>
        <end position="197"/>
    </location>
</feature>
<name>A0A1X1ZMQ5_9MYCO</name>
<gene>
    <name evidence="4" type="ORF">AWC19_08775</name>
</gene>
<keyword evidence="2" id="KW-0812">Transmembrane</keyword>